<dbReference type="SUPFAM" id="SSF52540">
    <property type="entry name" value="P-loop containing nucleoside triphosphate hydrolases"/>
    <property type="match status" value="1"/>
</dbReference>
<evidence type="ECO:0000259" key="5">
    <source>
        <dbReference type="PROSITE" id="PS50893"/>
    </source>
</evidence>
<dbReference type="Proteomes" id="UP000177360">
    <property type="component" value="Unassembled WGS sequence"/>
</dbReference>
<evidence type="ECO:0000256" key="1">
    <source>
        <dbReference type="ARBA" id="ARBA00005417"/>
    </source>
</evidence>
<evidence type="ECO:0000256" key="2">
    <source>
        <dbReference type="ARBA" id="ARBA00022448"/>
    </source>
</evidence>
<gene>
    <name evidence="6" type="ORF">A2626_02905</name>
</gene>
<dbReference type="InterPro" id="IPR027417">
    <property type="entry name" value="P-loop_NTPase"/>
</dbReference>
<dbReference type="InterPro" id="IPR003593">
    <property type="entry name" value="AAA+_ATPase"/>
</dbReference>
<dbReference type="CDD" id="cd03230">
    <property type="entry name" value="ABC_DR_subfamily_A"/>
    <property type="match status" value="1"/>
</dbReference>
<evidence type="ECO:0000313" key="7">
    <source>
        <dbReference type="Proteomes" id="UP000177360"/>
    </source>
</evidence>
<dbReference type="InterPro" id="IPR050763">
    <property type="entry name" value="ABC_transporter_ATP-binding"/>
</dbReference>
<dbReference type="PROSITE" id="PS50893">
    <property type="entry name" value="ABC_TRANSPORTER_2"/>
    <property type="match status" value="1"/>
</dbReference>
<organism evidence="6 7">
    <name type="scientific">Candidatus Nealsonbacteria bacterium RIFCSPHIGHO2_01_FULL_38_55</name>
    <dbReference type="NCBI Taxonomy" id="1801664"/>
    <lineage>
        <taxon>Bacteria</taxon>
        <taxon>Candidatus Nealsoniibacteriota</taxon>
    </lineage>
</organism>
<dbReference type="SMART" id="SM00382">
    <property type="entry name" value="AAA"/>
    <property type="match status" value="1"/>
</dbReference>
<dbReference type="GO" id="GO:0016887">
    <property type="term" value="F:ATP hydrolysis activity"/>
    <property type="evidence" value="ECO:0007669"/>
    <property type="project" value="InterPro"/>
</dbReference>
<dbReference type="InterPro" id="IPR003439">
    <property type="entry name" value="ABC_transporter-like_ATP-bd"/>
</dbReference>
<evidence type="ECO:0000256" key="3">
    <source>
        <dbReference type="ARBA" id="ARBA00022741"/>
    </source>
</evidence>
<keyword evidence="2" id="KW-0813">Transport</keyword>
<sequence length="250" mass="28143">MEIIKTKNLSKRYNGNLAVDSLNLSIEKNRIVGLVGPNGSGKTTAMRMICGLLRQTNGEVEINGLNLSRNLSKIQEMLGYLPQQNALFPDLTVYENLYYFGAVFGVCDRKLLNRKINDLLEKLGLKDQKKQRIEKLSGGFQRRTAVACSLLHNPEIIILDEPTIGLDPAIRVEFWNLFKGLKSQGKTILISTHYMEEADECDEVIILNRGKLAGFGGPDELRKKVFGNVYDLSQTKSKNSFENVYLNLTK</sequence>
<keyword evidence="3" id="KW-0547">Nucleotide-binding</keyword>
<comment type="similarity">
    <text evidence="1">Belongs to the ABC transporter superfamily.</text>
</comment>
<protein>
    <recommendedName>
        <fullName evidence="5">ABC transporter domain-containing protein</fullName>
    </recommendedName>
</protein>
<dbReference type="EMBL" id="MHLZ01000025">
    <property type="protein sequence ID" value="OGZ19656.1"/>
    <property type="molecule type" value="Genomic_DNA"/>
</dbReference>
<dbReference type="GO" id="GO:0005524">
    <property type="term" value="F:ATP binding"/>
    <property type="evidence" value="ECO:0007669"/>
    <property type="project" value="UniProtKB-KW"/>
</dbReference>
<feature type="domain" description="ABC transporter" evidence="5">
    <location>
        <begin position="4"/>
        <end position="234"/>
    </location>
</feature>
<name>A0A1G2E1B2_9BACT</name>
<evidence type="ECO:0000256" key="4">
    <source>
        <dbReference type="ARBA" id="ARBA00022840"/>
    </source>
</evidence>
<accession>A0A1G2E1B2</accession>
<reference evidence="6 7" key="1">
    <citation type="journal article" date="2016" name="Nat. Commun.">
        <title>Thousands of microbial genomes shed light on interconnected biogeochemical processes in an aquifer system.</title>
        <authorList>
            <person name="Anantharaman K."/>
            <person name="Brown C.T."/>
            <person name="Hug L.A."/>
            <person name="Sharon I."/>
            <person name="Castelle C.J."/>
            <person name="Probst A.J."/>
            <person name="Thomas B.C."/>
            <person name="Singh A."/>
            <person name="Wilkins M.J."/>
            <person name="Karaoz U."/>
            <person name="Brodie E.L."/>
            <person name="Williams K.H."/>
            <person name="Hubbard S.S."/>
            <person name="Banfield J.F."/>
        </authorList>
    </citation>
    <scope>NUCLEOTIDE SEQUENCE [LARGE SCALE GENOMIC DNA]</scope>
</reference>
<dbReference type="PANTHER" id="PTHR42711:SF5">
    <property type="entry name" value="ABC TRANSPORTER ATP-BINDING PROTEIN NATA"/>
    <property type="match status" value="1"/>
</dbReference>
<dbReference type="PANTHER" id="PTHR42711">
    <property type="entry name" value="ABC TRANSPORTER ATP-BINDING PROTEIN"/>
    <property type="match status" value="1"/>
</dbReference>
<proteinExistence type="inferred from homology"/>
<keyword evidence="4" id="KW-0067">ATP-binding</keyword>
<comment type="caution">
    <text evidence="6">The sequence shown here is derived from an EMBL/GenBank/DDBJ whole genome shotgun (WGS) entry which is preliminary data.</text>
</comment>
<dbReference type="Gene3D" id="3.40.50.300">
    <property type="entry name" value="P-loop containing nucleotide triphosphate hydrolases"/>
    <property type="match status" value="1"/>
</dbReference>
<evidence type="ECO:0000313" key="6">
    <source>
        <dbReference type="EMBL" id="OGZ19656.1"/>
    </source>
</evidence>
<dbReference type="AlphaFoldDB" id="A0A1G2E1B2"/>
<dbReference type="Pfam" id="PF00005">
    <property type="entry name" value="ABC_tran"/>
    <property type="match status" value="1"/>
</dbReference>